<keyword evidence="1" id="KW-0472">Membrane</keyword>
<keyword evidence="1" id="KW-1133">Transmembrane helix</keyword>
<name>A0A4R9BJN2_9MICO</name>
<dbReference type="AlphaFoldDB" id="A0A4R9BJN2"/>
<gene>
    <name evidence="2" type="ORF">E3T61_16765</name>
</gene>
<dbReference type="RefSeq" id="WP_134641995.1">
    <property type="nucleotide sequence ID" value="NZ_SOHM01000034.1"/>
</dbReference>
<proteinExistence type="predicted"/>
<accession>A0A4R9BJN2</accession>
<dbReference type="Proteomes" id="UP000298468">
    <property type="component" value="Unassembled WGS sequence"/>
</dbReference>
<dbReference type="EMBL" id="SOHM01000034">
    <property type="protein sequence ID" value="TFD85780.1"/>
    <property type="molecule type" value="Genomic_DNA"/>
</dbReference>
<organism evidence="2 3">
    <name type="scientific">Cryobacterium lactosi</name>
    <dbReference type="NCBI Taxonomy" id="1259202"/>
    <lineage>
        <taxon>Bacteria</taxon>
        <taxon>Bacillati</taxon>
        <taxon>Actinomycetota</taxon>
        <taxon>Actinomycetes</taxon>
        <taxon>Micrococcales</taxon>
        <taxon>Microbacteriaceae</taxon>
        <taxon>Cryobacterium</taxon>
    </lineage>
</organism>
<evidence type="ECO:0000313" key="3">
    <source>
        <dbReference type="Proteomes" id="UP000298468"/>
    </source>
</evidence>
<keyword evidence="1" id="KW-0812">Transmembrane</keyword>
<comment type="caution">
    <text evidence="2">The sequence shown here is derived from an EMBL/GenBank/DDBJ whole genome shotgun (WGS) entry which is preliminary data.</text>
</comment>
<sequence length="221" mass="23534">MDNLTDAEQDALDSALDRSRAMLTEPDDLHTEVQTMLHQLEDLPQGHRARTGRMRRVVSVFALSALLVGGGVSAAAASGLWSWWADDPDLSYEFTLPSGASCEVRYGLMSTNPGTAPVDSTNLDAGLAEWLTTNDVLSLADVAGAVTALKTGEVEFFAVHFDDDGTVTKEAVRPDESLDADKFYATAVEYAVAEVINLEVAARHLPGIAYGTESACGGVIQ</sequence>
<feature type="transmembrane region" description="Helical" evidence="1">
    <location>
        <begin position="57"/>
        <end position="84"/>
    </location>
</feature>
<dbReference type="OrthoDB" id="5144581at2"/>
<protein>
    <submittedName>
        <fullName evidence="2">Uncharacterized protein</fullName>
    </submittedName>
</protein>
<keyword evidence="3" id="KW-1185">Reference proteome</keyword>
<evidence type="ECO:0000256" key="1">
    <source>
        <dbReference type="SAM" id="Phobius"/>
    </source>
</evidence>
<evidence type="ECO:0000313" key="2">
    <source>
        <dbReference type="EMBL" id="TFD85780.1"/>
    </source>
</evidence>
<reference evidence="2 3" key="1">
    <citation type="submission" date="2019-03" db="EMBL/GenBank/DDBJ databases">
        <title>Genomics of glacier-inhabiting Cryobacterium strains.</title>
        <authorList>
            <person name="Liu Q."/>
            <person name="Xin Y.-H."/>
        </authorList>
    </citation>
    <scope>NUCLEOTIDE SEQUENCE [LARGE SCALE GENOMIC DNA]</scope>
    <source>
        <strain evidence="2 3">Sr59</strain>
    </source>
</reference>